<dbReference type="EMBL" id="JBHRTS010000006">
    <property type="protein sequence ID" value="MFC3195067.1"/>
    <property type="molecule type" value="Genomic_DNA"/>
</dbReference>
<keyword evidence="1" id="KW-0812">Transmembrane</keyword>
<evidence type="ECO:0000313" key="3">
    <source>
        <dbReference type="EMBL" id="MFC3195067.1"/>
    </source>
</evidence>
<dbReference type="InterPro" id="IPR025746">
    <property type="entry name" value="PilX_N_dom"/>
</dbReference>
<keyword evidence="1" id="KW-0472">Membrane</keyword>
<feature type="transmembrane region" description="Helical" evidence="1">
    <location>
        <begin position="12"/>
        <end position="30"/>
    </location>
</feature>
<keyword evidence="4" id="KW-1185">Reference proteome</keyword>
<feature type="domain" description="Type 4 fimbrial biogenesis protein PilX N-terminal" evidence="2">
    <location>
        <begin position="8"/>
        <end position="58"/>
    </location>
</feature>
<accession>A0ABV7JD69</accession>
<name>A0ABV7JD69_9GAMM</name>
<dbReference type="Pfam" id="PF14341">
    <property type="entry name" value="PilX_N"/>
    <property type="match status" value="1"/>
</dbReference>
<keyword evidence="1" id="KW-1133">Transmembrane helix</keyword>
<organism evidence="3 4">
    <name type="scientific">Marinicella sediminis</name>
    <dbReference type="NCBI Taxonomy" id="1792834"/>
    <lineage>
        <taxon>Bacteria</taxon>
        <taxon>Pseudomonadati</taxon>
        <taxon>Pseudomonadota</taxon>
        <taxon>Gammaproteobacteria</taxon>
        <taxon>Lysobacterales</taxon>
        <taxon>Marinicellaceae</taxon>
        <taxon>Marinicella</taxon>
    </lineage>
</organism>
<proteinExistence type="predicted"/>
<evidence type="ECO:0000313" key="4">
    <source>
        <dbReference type="Proteomes" id="UP001595533"/>
    </source>
</evidence>
<gene>
    <name evidence="3" type="ORF">ACFODZ_12515</name>
</gene>
<protein>
    <submittedName>
        <fullName evidence="3">PilX N-terminal domain-containing pilus assembly protein</fullName>
    </submittedName>
</protein>
<evidence type="ECO:0000259" key="2">
    <source>
        <dbReference type="Pfam" id="PF14341"/>
    </source>
</evidence>
<dbReference type="Proteomes" id="UP001595533">
    <property type="component" value="Unassembled WGS sequence"/>
</dbReference>
<comment type="caution">
    <text evidence="3">The sequence shown here is derived from an EMBL/GenBank/DDBJ whole genome shotgun (WGS) entry which is preliminary data.</text>
</comment>
<reference evidence="4" key="1">
    <citation type="journal article" date="2019" name="Int. J. Syst. Evol. Microbiol.">
        <title>The Global Catalogue of Microorganisms (GCM) 10K type strain sequencing project: providing services to taxonomists for standard genome sequencing and annotation.</title>
        <authorList>
            <consortium name="The Broad Institute Genomics Platform"/>
            <consortium name="The Broad Institute Genome Sequencing Center for Infectious Disease"/>
            <person name="Wu L."/>
            <person name="Ma J."/>
        </authorList>
    </citation>
    <scope>NUCLEOTIDE SEQUENCE [LARGE SCALE GENOMIC DNA]</scope>
    <source>
        <strain evidence="4">KCTC 42953</strain>
    </source>
</reference>
<evidence type="ECO:0000256" key="1">
    <source>
        <dbReference type="SAM" id="Phobius"/>
    </source>
</evidence>
<sequence>MTTIKQQQGATLVVGMILMLIMTFIGLTSMKNTALEEKMAASLRNKSLSEGGAESALRAAEDFLWNYYATSNGLALVADETGTFGVYTLGAPDAQAFRSGREWSTLGTEHDYDFTSAEDAFLQKNPRYIIEEISGGAGFVGLAEFGDDGYGGSAGLLRNYRITAKSVSGDGKIIEVVESVFSTRTN</sequence>
<dbReference type="RefSeq" id="WP_077412018.1">
    <property type="nucleotide sequence ID" value="NZ_JBHRTS010000006.1"/>
</dbReference>